<evidence type="ECO:0000313" key="1">
    <source>
        <dbReference type="EMBL" id="TAX72959.1"/>
    </source>
</evidence>
<evidence type="ECO:0000313" key="2">
    <source>
        <dbReference type="Proteomes" id="UP000293652"/>
    </source>
</evidence>
<accession>A0A4Q8Y0Z1</accession>
<comment type="caution">
    <text evidence="1">The sequence shown here is derived from an EMBL/GenBank/DDBJ whole genome shotgun (WGS) entry which is preliminary data.</text>
</comment>
<name>A0A4Q8Y0Z1_RHILE</name>
<sequence>MTSAVYTTQLQAGLGLVTETKALLDLWVPDMSTGQLQDVARGAGSFPMITARRLRNIVTECFAPRYLVSGASPAAHLKMLMASVPLADLMQLMLLFTSRANPILGDFVREIYWARYAGGYQQISNEDARAFVERAIDDGRTSKRWSETTVRRVAAYLTGCCADYGLLEKGLKSNRRILPYRATPTASAYLAYDLHFKGLGDNAILTHQDWQLFGMGREDVINEFKRLSLKGHVIVQAAGDVVRIGWKHQSMEALCDVISKG</sequence>
<dbReference type="InterPro" id="IPR023137">
    <property type="entry name" value="BrxA_sf"/>
</dbReference>
<organism evidence="1 2">
    <name type="scientific">Rhizobium leguminosarum</name>
    <dbReference type="NCBI Taxonomy" id="384"/>
    <lineage>
        <taxon>Bacteria</taxon>
        <taxon>Pseudomonadati</taxon>
        <taxon>Pseudomonadota</taxon>
        <taxon>Alphaproteobacteria</taxon>
        <taxon>Hyphomicrobiales</taxon>
        <taxon>Rhizobiaceae</taxon>
        <taxon>Rhizobium/Agrobacterium group</taxon>
        <taxon>Rhizobium</taxon>
    </lineage>
</organism>
<dbReference type="Pfam" id="PF08849">
    <property type="entry name" value="BrxA"/>
    <property type="match status" value="1"/>
</dbReference>
<reference evidence="1 2" key="1">
    <citation type="submission" date="2019-02" db="EMBL/GenBank/DDBJ databases">
        <title>The genomic architecture of introgression among sibling species of bacteria.</title>
        <authorList>
            <person name="Cavassim M.I.A."/>
            <person name="Moeskjaer S."/>
            <person name="Moslemi C."/>
            <person name="Fields B."/>
            <person name="Bachmann A."/>
            <person name="Vilhjalmsson B."/>
            <person name="Schierup M.H."/>
            <person name="Young J.P.W."/>
            <person name="Andersen S.U."/>
        </authorList>
    </citation>
    <scope>NUCLEOTIDE SEQUENCE [LARGE SCALE GENOMIC DNA]</scope>
    <source>
        <strain evidence="1 2">SM145A</strain>
    </source>
</reference>
<dbReference type="EMBL" id="SIPC01000001">
    <property type="protein sequence ID" value="TAX72959.1"/>
    <property type="molecule type" value="Genomic_DNA"/>
</dbReference>
<gene>
    <name evidence="1" type="ORF">ELI03_14955</name>
</gene>
<dbReference type="RefSeq" id="WP_130750056.1">
    <property type="nucleotide sequence ID" value="NZ_SIPC01000001.1"/>
</dbReference>
<dbReference type="Proteomes" id="UP000293652">
    <property type="component" value="Unassembled WGS sequence"/>
</dbReference>
<proteinExistence type="predicted"/>
<dbReference type="InterPro" id="IPR014948">
    <property type="entry name" value="BrxA"/>
</dbReference>
<dbReference type="AlphaFoldDB" id="A0A4Q8Y0Z1"/>
<dbReference type="Gene3D" id="1.10.3540.10">
    <property type="entry name" value="uncharacterized protein from magnetospirillum magneticum domain"/>
    <property type="match status" value="1"/>
</dbReference>
<protein>
    <submittedName>
        <fullName evidence="1">DUF1819 family protein</fullName>
    </submittedName>
</protein>